<reference evidence="2 3" key="1">
    <citation type="journal article" date="2019" name="Anaerobe">
        <title>Detection of Robinsoniella peoriensis in multiple bone samples of a trauma patient.</title>
        <authorList>
            <person name="Schrottner P."/>
            <person name="Hartwich K."/>
            <person name="Bunk B."/>
            <person name="Schober I."/>
            <person name="Helbig S."/>
            <person name="Rudolph W.W."/>
            <person name="Gunzer F."/>
        </authorList>
    </citation>
    <scope>NUCLEOTIDE SEQUENCE [LARGE SCALE GENOMIC DNA]</scope>
    <source>
        <strain evidence="2 3">DSM 106044</strain>
    </source>
</reference>
<gene>
    <name evidence="2" type="ORF">DSM106044_02929</name>
</gene>
<proteinExistence type="predicted"/>
<accession>A0A4U8Q610</accession>
<dbReference type="EMBL" id="QGQD01000057">
    <property type="protein sequence ID" value="TLD00261.1"/>
    <property type="molecule type" value="Genomic_DNA"/>
</dbReference>
<dbReference type="AlphaFoldDB" id="A0A4U8Q610"/>
<dbReference type="Proteomes" id="UP000306509">
    <property type="component" value="Unassembled WGS sequence"/>
</dbReference>
<protein>
    <recommendedName>
        <fullName evidence="4">Tfp pilus assembly protein PilV</fullName>
    </recommendedName>
</protein>
<evidence type="ECO:0000313" key="2">
    <source>
        <dbReference type="EMBL" id="TLD00261.1"/>
    </source>
</evidence>
<keyword evidence="1" id="KW-0472">Membrane</keyword>
<evidence type="ECO:0000313" key="3">
    <source>
        <dbReference type="Proteomes" id="UP000306509"/>
    </source>
</evidence>
<dbReference type="OrthoDB" id="1828824at2"/>
<keyword evidence="1" id="KW-1133">Transmembrane helix</keyword>
<keyword evidence="1" id="KW-0812">Transmembrane</keyword>
<keyword evidence="3" id="KW-1185">Reference proteome</keyword>
<dbReference type="STRING" id="180332.GCA_000797495_03602"/>
<feature type="transmembrane region" description="Helical" evidence="1">
    <location>
        <begin position="12"/>
        <end position="34"/>
    </location>
</feature>
<dbReference type="RefSeq" id="WP_027295122.1">
    <property type="nucleotide sequence ID" value="NZ_CABMJZ010000140.1"/>
</dbReference>
<comment type="caution">
    <text evidence="2">The sequence shown here is derived from an EMBL/GenBank/DDBJ whole genome shotgun (WGS) entry which is preliminary data.</text>
</comment>
<sequence>MKKNTPSKSSLFLIELIIAILFFTVASGICIQLFSKSFLLSQSSKNLSTSSRLVSNTAEVLESCNGSLSEVQSLFPESVTDGDSIIFYYDTAWEKCSESDSKFTLIATVTGDSRKKDVSISSFETDKPEKLLYSLAAQINIPHTLE</sequence>
<evidence type="ECO:0008006" key="4">
    <source>
        <dbReference type="Google" id="ProtNLM"/>
    </source>
</evidence>
<name>A0A4U8Q610_9FIRM</name>
<evidence type="ECO:0000256" key="1">
    <source>
        <dbReference type="SAM" id="Phobius"/>
    </source>
</evidence>
<organism evidence="2 3">
    <name type="scientific">Robinsoniella peoriensis</name>
    <dbReference type="NCBI Taxonomy" id="180332"/>
    <lineage>
        <taxon>Bacteria</taxon>
        <taxon>Bacillati</taxon>
        <taxon>Bacillota</taxon>
        <taxon>Clostridia</taxon>
        <taxon>Lachnospirales</taxon>
        <taxon>Lachnospiraceae</taxon>
        <taxon>Robinsoniella</taxon>
    </lineage>
</organism>